<organism evidence="1 2">
    <name type="scientific">Marinobacterium marinum</name>
    <dbReference type="NCBI Taxonomy" id="2756129"/>
    <lineage>
        <taxon>Bacteria</taxon>
        <taxon>Pseudomonadati</taxon>
        <taxon>Pseudomonadota</taxon>
        <taxon>Gammaproteobacteria</taxon>
        <taxon>Oceanospirillales</taxon>
        <taxon>Oceanospirillaceae</taxon>
        <taxon>Marinobacterium</taxon>
    </lineage>
</organism>
<gene>
    <name evidence="1" type="ORF">H1S06_01030</name>
</gene>
<keyword evidence="2" id="KW-1185">Reference proteome</keyword>
<sequence>MYKSQHWTPEQIRKMNEENFLVEMLDVFQYSPSNEDSSSVEQMQKKLDAIESALQARLEATRTR</sequence>
<dbReference type="Proteomes" id="UP000538931">
    <property type="component" value="Unassembled WGS sequence"/>
</dbReference>
<comment type="caution">
    <text evidence="1">The sequence shown here is derived from an EMBL/GenBank/DDBJ whole genome shotgun (WGS) entry which is preliminary data.</text>
</comment>
<evidence type="ECO:0000313" key="1">
    <source>
        <dbReference type="EMBL" id="MBA4500950.1"/>
    </source>
</evidence>
<dbReference type="EMBL" id="JACEMT010000030">
    <property type="protein sequence ID" value="MBA4500950.1"/>
    <property type="molecule type" value="Genomic_DNA"/>
</dbReference>
<dbReference type="AlphaFoldDB" id="A0A7W1WVE0"/>
<protein>
    <submittedName>
        <fullName evidence="1">Uncharacterized protein</fullName>
    </submittedName>
</protein>
<dbReference type="RefSeq" id="WP_181736418.1">
    <property type="nucleotide sequence ID" value="NZ_JACEMT010000030.1"/>
</dbReference>
<proteinExistence type="predicted"/>
<name>A0A7W1WVE0_9GAMM</name>
<evidence type="ECO:0000313" key="2">
    <source>
        <dbReference type="Proteomes" id="UP000538931"/>
    </source>
</evidence>
<reference evidence="1 2" key="1">
    <citation type="submission" date="2020-07" db="EMBL/GenBank/DDBJ databases">
        <title>Bacterium isolated from marien macroalgae.</title>
        <authorList>
            <person name="Zhu K."/>
            <person name="Lu D."/>
            <person name="Du Z."/>
        </authorList>
    </citation>
    <scope>NUCLEOTIDE SEQUENCE [LARGE SCALE GENOMIC DNA]</scope>
    <source>
        <strain evidence="1 2">3-1745</strain>
    </source>
</reference>
<accession>A0A7W1WVE0</accession>